<dbReference type="EMBL" id="JAAIJQ010000008">
    <property type="protein sequence ID" value="NEV61111.1"/>
    <property type="molecule type" value="Genomic_DNA"/>
</dbReference>
<keyword evidence="1" id="KW-0175">Coiled coil</keyword>
<dbReference type="SUPFAM" id="SSF53335">
    <property type="entry name" value="S-adenosyl-L-methionine-dependent methyltransferases"/>
    <property type="match status" value="1"/>
</dbReference>
<dbReference type="InterPro" id="IPR029063">
    <property type="entry name" value="SAM-dependent_MTases_sf"/>
</dbReference>
<protein>
    <submittedName>
        <fullName evidence="3">Methyltransferase domain-containing protein</fullName>
    </submittedName>
</protein>
<dbReference type="Proteomes" id="UP000483379">
    <property type="component" value="Unassembled WGS sequence"/>
</dbReference>
<dbReference type="GO" id="GO:0032259">
    <property type="term" value="P:methylation"/>
    <property type="evidence" value="ECO:0007669"/>
    <property type="project" value="UniProtKB-KW"/>
</dbReference>
<dbReference type="PANTHER" id="PTHR43861">
    <property type="entry name" value="TRANS-ACONITATE 2-METHYLTRANSFERASE-RELATED"/>
    <property type="match status" value="1"/>
</dbReference>
<dbReference type="RefSeq" id="WP_164451160.1">
    <property type="nucleotide sequence ID" value="NZ_JAAIJQ010000008.1"/>
</dbReference>
<proteinExistence type="predicted"/>
<keyword evidence="2" id="KW-0812">Transmembrane</keyword>
<dbReference type="Pfam" id="PF13489">
    <property type="entry name" value="Methyltransf_23"/>
    <property type="match status" value="1"/>
</dbReference>
<dbReference type="Gene3D" id="3.40.50.150">
    <property type="entry name" value="Vaccinia Virus protein VP39"/>
    <property type="match status" value="1"/>
</dbReference>
<dbReference type="CDD" id="cd02440">
    <property type="entry name" value="AdoMet_MTases"/>
    <property type="match status" value="1"/>
</dbReference>
<feature type="transmembrane region" description="Helical" evidence="2">
    <location>
        <begin position="127"/>
        <end position="149"/>
    </location>
</feature>
<keyword evidence="3" id="KW-0489">Methyltransferase</keyword>
<feature type="coiled-coil region" evidence="1">
    <location>
        <begin position="193"/>
        <end position="253"/>
    </location>
</feature>
<comment type="caution">
    <text evidence="3">The sequence shown here is derived from an EMBL/GenBank/DDBJ whole genome shotgun (WGS) entry which is preliminary data.</text>
</comment>
<sequence length="527" mass="59050">MLIRNNPDIDFDRLSDSIRARLKRYAQGEEQRPPEFDLSKRPVRRQAAVVGSLAELLGLEDQELVEQAYLLLLHRPPTPEELAHCLGELRGGEDKAQVLAWISSSAEADRQREPFRQLRGNRLKRRLVRLPLIGGMVATLLTWALAYPYRRYVNAHLNQLYRLTRDHKAAFADGLAQQGTALRETQDAIELDKAREQAQAEQVAQQLTEQRAAFGQQLAEQRATFEQQLAEQRATFEQRLAERDRKMQAMQQETTLLKLRVSQADRPPRAESAAIIPSQFSTDASAEAGQTPESLADEALYIALEAHFRGSPEAIEARLAYYLPLLKEHAAWRQASLAAADIGCGRGEWLQLLRREGIDCLGIDLNAHNVQACQEAGLHIMKADALQWLASQPADSVGLISSFHLIEHLEPERLFLLLRETARVLVPGGLMILETPNPENLVTGATNFYIDPTHRRPLPPALVEFLVDYYGFGAIRLHRLNPVADQLALQEGSETAKRCNHYFYGPQDYAITAVKPGAEGSAQPTPP</sequence>
<accession>A0A6M0JW18</accession>
<evidence type="ECO:0000313" key="4">
    <source>
        <dbReference type="Proteomes" id="UP000483379"/>
    </source>
</evidence>
<keyword evidence="2" id="KW-0472">Membrane</keyword>
<dbReference type="AlphaFoldDB" id="A0A6M0JW18"/>
<gene>
    <name evidence="3" type="ORF">G3446_04210</name>
</gene>
<reference evidence="3 4" key="1">
    <citation type="submission" date="2020-02" db="EMBL/GenBank/DDBJ databases">
        <title>Genome sequences of Thiorhodococcus mannitoliphagus and Thiorhodococcus minor, purple sulfur photosynthetic bacteria in the gammaproteobacterial family, Chromatiaceae.</title>
        <authorList>
            <person name="Aviles F.A."/>
            <person name="Meyer T.E."/>
            <person name="Kyndt J.A."/>
        </authorList>
    </citation>
    <scope>NUCLEOTIDE SEQUENCE [LARGE SCALE GENOMIC DNA]</scope>
    <source>
        <strain evidence="3 4">DSM 11518</strain>
    </source>
</reference>
<evidence type="ECO:0000256" key="2">
    <source>
        <dbReference type="SAM" id="Phobius"/>
    </source>
</evidence>
<keyword evidence="4" id="KW-1185">Reference proteome</keyword>
<name>A0A6M0JW18_9GAMM</name>
<evidence type="ECO:0000313" key="3">
    <source>
        <dbReference type="EMBL" id="NEV61111.1"/>
    </source>
</evidence>
<organism evidence="3 4">
    <name type="scientific">Thiorhodococcus minor</name>
    <dbReference type="NCBI Taxonomy" id="57489"/>
    <lineage>
        <taxon>Bacteria</taxon>
        <taxon>Pseudomonadati</taxon>
        <taxon>Pseudomonadota</taxon>
        <taxon>Gammaproteobacteria</taxon>
        <taxon>Chromatiales</taxon>
        <taxon>Chromatiaceae</taxon>
        <taxon>Thiorhodococcus</taxon>
    </lineage>
</organism>
<keyword evidence="3" id="KW-0808">Transferase</keyword>
<evidence type="ECO:0000256" key="1">
    <source>
        <dbReference type="SAM" id="Coils"/>
    </source>
</evidence>
<keyword evidence="2" id="KW-1133">Transmembrane helix</keyword>
<dbReference type="GO" id="GO:0008168">
    <property type="term" value="F:methyltransferase activity"/>
    <property type="evidence" value="ECO:0007669"/>
    <property type="project" value="UniProtKB-KW"/>
</dbReference>